<name>K6EB40_9BACI</name>
<keyword evidence="2" id="KW-1185">Reference proteome</keyword>
<dbReference type="AlphaFoldDB" id="K6EB40"/>
<dbReference type="eggNOG" id="ENOG5030ESF">
    <property type="taxonomic scope" value="Bacteria"/>
</dbReference>
<proteinExistence type="predicted"/>
<evidence type="ECO:0000313" key="2">
    <source>
        <dbReference type="Proteomes" id="UP000006316"/>
    </source>
</evidence>
<accession>K6EB40</accession>
<reference evidence="1 2" key="1">
    <citation type="journal article" date="2012" name="Front. Microbiol.">
        <title>Redundancy and modularity in membrane-associated dissimilatory nitrate reduction in Bacillus.</title>
        <authorList>
            <person name="Heylen K."/>
            <person name="Keltjens J."/>
        </authorList>
    </citation>
    <scope>NUCLEOTIDE SEQUENCE [LARGE SCALE GENOMIC DNA]</scope>
    <source>
        <strain evidence="2">LMG 21833T</strain>
    </source>
</reference>
<protein>
    <submittedName>
        <fullName evidence="1">Uncharacterized protein</fullName>
    </submittedName>
</protein>
<sequence length="124" mass="13813">MTAWLRLSQQNLSQTLEIQKLSPGITPFQFGSVPTTLVNTGTTRKILFHKKVPQVKKQIYSLNGKNRTSEKFTVRFNCISSNKIGGTAWESNPPDLARRSQAVLKTVEGTSTPISPIEHCIIMV</sequence>
<evidence type="ECO:0000313" key="1">
    <source>
        <dbReference type="EMBL" id="EKN70636.1"/>
    </source>
</evidence>
<organism evidence="1 2">
    <name type="scientific">Neobacillus bataviensis LMG 21833</name>
    <dbReference type="NCBI Taxonomy" id="1117379"/>
    <lineage>
        <taxon>Bacteria</taxon>
        <taxon>Bacillati</taxon>
        <taxon>Bacillota</taxon>
        <taxon>Bacilli</taxon>
        <taxon>Bacillales</taxon>
        <taxon>Bacillaceae</taxon>
        <taxon>Neobacillus</taxon>
    </lineage>
</organism>
<comment type="caution">
    <text evidence="1">The sequence shown here is derived from an EMBL/GenBank/DDBJ whole genome shotgun (WGS) entry which is preliminary data.</text>
</comment>
<dbReference type="EMBL" id="AJLS01000036">
    <property type="protein sequence ID" value="EKN70636.1"/>
    <property type="molecule type" value="Genomic_DNA"/>
</dbReference>
<dbReference type="Proteomes" id="UP000006316">
    <property type="component" value="Unassembled WGS sequence"/>
</dbReference>
<gene>
    <name evidence="1" type="ORF">BABA_04314</name>
</gene>